<dbReference type="InterPro" id="IPR007527">
    <property type="entry name" value="Znf_SWIM"/>
</dbReference>
<evidence type="ECO:0000256" key="4">
    <source>
        <dbReference type="ARBA" id="ARBA00022833"/>
    </source>
</evidence>
<dbReference type="PANTHER" id="PTHR31669">
    <property type="entry name" value="PROTEIN FAR1-RELATED SEQUENCE 10-RELATED"/>
    <property type="match status" value="1"/>
</dbReference>
<dbReference type="AlphaFoldDB" id="A0A2C9VQV7"/>
<dbReference type="PROSITE" id="PS50966">
    <property type="entry name" value="ZF_SWIM"/>
    <property type="match status" value="1"/>
</dbReference>
<keyword evidence="2 6" id="KW-0479">Metal-binding</keyword>
<dbReference type="Gramene" id="Manes.06G144900.1.v8.1">
    <property type="protein sequence ID" value="Manes.06G144900.1.v8.1.CDS"/>
    <property type="gene ID" value="Manes.06G144900.v8.1"/>
</dbReference>
<evidence type="ECO:0000256" key="2">
    <source>
        <dbReference type="ARBA" id="ARBA00022723"/>
    </source>
</evidence>
<keyword evidence="6" id="KW-0539">Nucleus</keyword>
<dbReference type="PANTHER" id="PTHR31669:SF279">
    <property type="entry name" value="PROTEIN FAR1-RELATED SEQUENCE"/>
    <property type="match status" value="1"/>
</dbReference>
<gene>
    <name evidence="8" type="ORF">MANES_06G144900v8</name>
</gene>
<dbReference type="SMART" id="SM00575">
    <property type="entry name" value="ZnF_PMZ"/>
    <property type="match status" value="1"/>
</dbReference>
<dbReference type="SMR" id="A0A2C9VQV7"/>
<dbReference type="EMBL" id="CM004392">
    <property type="protein sequence ID" value="OAY48261.1"/>
    <property type="molecule type" value="Genomic_DNA"/>
</dbReference>
<dbReference type="Pfam" id="PF10551">
    <property type="entry name" value="MULE"/>
    <property type="match status" value="1"/>
</dbReference>
<organism evidence="8 9">
    <name type="scientific">Manihot esculenta</name>
    <name type="common">Cassava</name>
    <name type="synonym">Jatropha manihot</name>
    <dbReference type="NCBI Taxonomy" id="3983"/>
    <lineage>
        <taxon>Eukaryota</taxon>
        <taxon>Viridiplantae</taxon>
        <taxon>Streptophyta</taxon>
        <taxon>Embryophyta</taxon>
        <taxon>Tracheophyta</taxon>
        <taxon>Spermatophyta</taxon>
        <taxon>Magnoliopsida</taxon>
        <taxon>eudicotyledons</taxon>
        <taxon>Gunneridae</taxon>
        <taxon>Pentapetalae</taxon>
        <taxon>rosids</taxon>
        <taxon>fabids</taxon>
        <taxon>Malpighiales</taxon>
        <taxon>Euphorbiaceae</taxon>
        <taxon>Crotonoideae</taxon>
        <taxon>Manihoteae</taxon>
        <taxon>Manihot</taxon>
    </lineage>
</organism>
<accession>A0A2C9VQV7</accession>
<evidence type="ECO:0000313" key="9">
    <source>
        <dbReference type="Proteomes" id="UP000091857"/>
    </source>
</evidence>
<dbReference type="InterPro" id="IPR006564">
    <property type="entry name" value="Znf_PMZ"/>
</dbReference>
<comment type="similarity">
    <text evidence="1 6">Belongs to the FHY3/FAR1 family.</text>
</comment>
<dbReference type="Proteomes" id="UP000091857">
    <property type="component" value="Chromosome 6"/>
</dbReference>
<evidence type="ECO:0000256" key="5">
    <source>
        <dbReference type="PROSITE-ProRule" id="PRU00325"/>
    </source>
</evidence>
<evidence type="ECO:0000256" key="6">
    <source>
        <dbReference type="RuleBase" id="RU367018"/>
    </source>
</evidence>
<evidence type="ECO:0000256" key="1">
    <source>
        <dbReference type="ARBA" id="ARBA00005889"/>
    </source>
</evidence>
<evidence type="ECO:0000259" key="7">
    <source>
        <dbReference type="PROSITE" id="PS50966"/>
    </source>
</evidence>
<keyword evidence="3 5" id="KW-0863">Zinc-finger</keyword>
<proteinExistence type="inferred from homology"/>
<dbReference type="GO" id="GO:0006355">
    <property type="term" value="P:regulation of DNA-templated transcription"/>
    <property type="evidence" value="ECO:0007669"/>
    <property type="project" value="UniProtKB-UniRule"/>
</dbReference>
<comment type="function">
    <text evidence="6">Putative transcription activator involved in regulating light control of development.</text>
</comment>
<name>A0A2C9VQV7_MANES</name>
<keyword evidence="4 6" id="KW-0862">Zinc</keyword>
<evidence type="ECO:0000256" key="3">
    <source>
        <dbReference type="ARBA" id="ARBA00022771"/>
    </source>
</evidence>
<dbReference type="STRING" id="3983.A0A2C9VQV7"/>
<dbReference type="GO" id="GO:0008270">
    <property type="term" value="F:zinc ion binding"/>
    <property type="evidence" value="ECO:0007669"/>
    <property type="project" value="UniProtKB-UniRule"/>
</dbReference>
<comment type="subcellular location">
    <subcellularLocation>
        <location evidence="6">Nucleus</location>
    </subcellularLocation>
</comment>
<dbReference type="InterPro" id="IPR004330">
    <property type="entry name" value="FAR1_DNA_bnd_dom"/>
</dbReference>
<comment type="caution">
    <text evidence="8">The sequence shown here is derived from an EMBL/GenBank/DDBJ whole genome shotgun (WGS) entry which is preliminary data.</text>
</comment>
<dbReference type="Pfam" id="PF03101">
    <property type="entry name" value="FAR1"/>
    <property type="match status" value="1"/>
</dbReference>
<keyword evidence="9" id="KW-1185">Reference proteome</keyword>
<dbReference type="InterPro" id="IPR031052">
    <property type="entry name" value="FHY3/FAR1"/>
</dbReference>
<protein>
    <recommendedName>
        <fullName evidence="6">Protein FAR1-RELATED SEQUENCE</fullName>
    </recommendedName>
</protein>
<feature type="domain" description="SWIM-type" evidence="7">
    <location>
        <begin position="562"/>
        <end position="598"/>
    </location>
</feature>
<reference evidence="9" key="1">
    <citation type="journal article" date="2016" name="Nat. Biotechnol.">
        <title>Sequencing wild and cultivated cassava and related species reveals extensive interspecific hybridization and genetic diversity.</title>
        <authorList>
            <person name="Bredeson J.V."/>
            <person name="Lyons J.B."/>
            <person name="Prochnik S.E."/>
            <person name="Wu G.A."/>
            <person name="Ha C.M."/>
            <person name="Edsinger-Gonzales E."/>
            <person name="Grimwood J."/>
            <person name="Schmutz J."/>
            <person name="Rabbi I.Y."/>
            <person name="Egesi C."/>
            <person name="Nauluvula P."/>
            <person name="Lebot V."/>
            <person name="Ndunguru J."/>
            <person name="Mkamilo G."/>
            <person name="Bart R.S."/>
            <person name="Setter T.L."/>
            <person name="Gleadow R.M."/>
            <person name="Kulakow P."/>
            <person name="Ferguson M.E."/>
            <person name="Rounsley S."/>
            <person name="Rokhsar D.S."/>
        </authorList>
    </citation>
    <scope>NUCLEOTIDE SEQUENCE [LARGE SCALE GENOMIC DNA]</scope>
    <source>
        <strain evidence="9">cv. AM560-2</strain>
    </source>
</reference>
<dbReference type="InterPro" id="IPR018289">
    <property type="entry name" value="MULE_transposase_dom"/>
</dbReference>
<evidence type="ECO:0000313" key="8">
    <source>
        <dbReference type="EMBL" id="OAY48261.1"/>
    </source>
</evidence>
<dbReference type="GO" id="GO:0005634">
    <property type="term" value="C:nucleus"/>
    <property type="evidence" value="ECO:0007669"/>
    <property type="project" value="UniProtKB-SubCell"/>
</dbReference>
<sequence length="869" mass="100352">MIRDGDDLVSPHDEDMDAGLQTSDRLDLNLDQDSVVTQITGAQCSPSSKGDSITDGVLKIGAEFESDEHAYSFYNKYARLVGFSVRKDWVNRSKVHGLVVSRKFTCSKEGYRRKDKRDANVKKHRKETRTGCLAHMIITRQPNGKYRVTHFEAEHNHDNINPNSGQTLSFQKELCVAEAAEADLPSNLGTESNSTFELMNRRFEVFDSLDYIAMDFDNYLQSERIRDMKRGEAGRLLRYFQRLHFENPTFFHAIQVDVDDKISNIFWADDAMVVDYDHFGDVICLDTTYLTNKVIQPFVQFIGVNHHNQAIIFAAALLFDDTVESLKWLLRTFLEAMSRKKPKVIVTDQDAAIVEAIKSVLPETSHRICVWQMFQNALKHLSQALKDTEPLSCDFRSCIYDHNDDEDFVHAWEALLDKYGLQQNEWLRWMFREREKWSIIYGKNSYFLDAKGFHVAEALHKDLRSNLNSDQDALQFFKVFQRMVDKQRLKEIQANDDMTRCMPRLMGNVVLLKHASDIYTPSAFEIFQREYEKCLNFVVSQCSESSLFLIYKVNKFGQSQEYTVTFNPSDDAVNCSCMKFENVGFLCSHALKVLDNRNIKVVPSQYILKRWTKYARVENMRESKEFIAQENPKSVAGIRYKTLCHRMLKISVRAAESEEAFQYASRQLDEVIEAVEKILMLKPEEAHGIISSSTAANVSESENAETFLDEKTVDDQDENNRVAAIKDNEDTLPDRHQLKYVKKKSFKRKGFPSAQPPEPYTVTSVSSPQEACVSTEAPTPNPLLQGLYNFESNQEIQFMYHQQNPVTSHQDSPTILYQQSNFYSDQHDSPRQTPLLQAMDLDIQHPQPSSFMLYDHRYRASDTSYVRSK</sequence>